<organism evidence="1">
    <name type="scientific">Magallana gigas</name>
    <name type="common">Pacific oyster</name>
    <name type="synonym">Crassostrea gigas</name>
    <dbReference type="NCBI Taxonomy" id="29159"/>
    <lineage>
        <taxon>Eukaryota</taxon>
        <taxon>Metazoa</taxon>
        <taxon>Spiralia</taxon>
        <taxon>Lophotrochozoa</taxon>
        <taxon>Mollusca</taxon>
        <taxon>Bivalvia</taxon>
        <taxon>Autobranchia</taxon>
        <taxon>Pteriomorphia</taxon>
        <taxon>Ostreida</taxon>
        <taxon>Ostreoidea</taxon>
        <taxon>Ostreidae</taxon>
        <taxon>Magallana</taxon>
    </lineage>
</organism>
<dbReference type="Gene3D" id="2.170.300.10">
    <property type="entry name" value="Tie2 ligand-binding domain superfamily"/>
    <property type="match status" value="1"/>
</dbReference>
<dbReference type="AlphaFoldDB" id="K1PZC5"/>
<gene>
    <name evidence="1" type="ORF">CGI_10004349</name>
</gene>
<sequence>MGFGREDDNFCWVRSTNGTEICSKCFKGYIGNKCELTCPYPGYGESCQQNCNCEEQYCNHITGCQDGSPTFTPNSKSATEIDRSMLVVPGIIHCINNRDIRMFNEVEV</sequence>
<protein>
    <submittedName>
        <fullName evidence="1">Uncharacterized protein</fullName>
    </submittedName>
</protein>
<reference evidence="1" key="1">
    <citation type="journal article" date="2012" name="Nature">
        <title>The oyster genome reveals stress adaptation and complexity of shell formation.</title>
        <authorList>
            <person name="Zhang G."/>
            <person name="Fang X."/>
            <person name="Guo X."/>
            <person name="Li L."/>
            <person name="Luo R."/>
            <person name="Xu F."/>
            <person name="Yang P."/>
            <person name="Zhang L."/>
            <person name="Wang X."/>
            <person name="Qi H."/>
            <person name="Xiong Z."/>
            <person name="Que H."/>
            <person name="Xie Y."/>
            <person name="Holland P.W."/>
            <person name="Paps J."/>
            <person name="Zhu Y."/>
            <person name="Wu F."/>
            <person name="Chen Y."/>
            <person name="Wang J."/>
            <person name="Peng C."/>
            <person name="Meng J."/>
            <person name="Yang L."/>
            <person name="Liu J."/>
            <person name="Wen B."/>
            <person name="Zhang N."/>
            <person name="Huang Z."/>
            <person name="Zhu Q."/>
            <person name="Feng Y."/>
            <person name="Mount A."/>
            <person name="Hedgecock D."/>
            <person name="Xu Z."/>
            <person name="Liu Y."/>
            <person name="Domazet-Loso T."/>
            <person name="Du Y."/>
            <person name="Sun X."/>
            <person name="Zhang S."/>
            <person name="Liu B."/>
            <person name="Cheng P."/>
            <person name="Jiang X."/>
            <person name="Li J."/>
            <person name="Fan D."/>
            <person name="Wang W."/>
            <person name="Fu W."/>
            <person name="Wang T."/>
            <person name="Wang B."/>
            <person name="Zhang J."/>
            <person name="Peng Z."/>
            <person name="Li Y."/>
            <person name="Li N."/>
            <person name="Wang J."/>
            <person name="Chen M."/>
            <person name="He Y."/>
            <person name="Tan F."/>
            <person name="Song X."/>
            <person name="Zheng Q."/>
            <person name="Huang R."/>
            <person name="Yang H."/>
            <person name="Du X."/>
            <person name="Chen L."/>
            <person name="Yang M."/>
            <person name="Gaffney P.M."/>
            <person name="Wang S."/>
            <person name="Luo L."/>
            <person name="She Z."/>
            <person name="Ming Y."/>
            <person name="Huang W."/>
            <person name="Zhang S."/>
            <person name="Huang B."/>
            <person name="Zhang Y."/>
            <person name="Qu T."/>
            <person name="Ni P."/>
            <person name="Miao G."/>
            <person name="Wang J."/>
            <person name="Wang Q."/>
            <person name="Steinberg C.E."/>
            <person name="Wang H."/>
            <person name="Li N."/>
            <person name="Qian L."/>
            <person name="Zhang G."/>
            <person name="Li Y."/>
            <person name="Yang H."/>
            <person name="Liu X."/>
            <person name="Wang J."/>
            <person name="Yin Y."/>
            <person name="Wang J."/>
        </authorList>
    </citation>
    <scope>NUCLEOTIDE SEQUENCE [LARGE SCALE GENOMIC DNA]</scope>
    <source>
        <strain evidence="1">05x7-T-G4-1.051#20</strain>
    </source>
</reference>
<accession>K1PZC5</accession>
<dbReference type="EMBL" id="JH816177">
    <property type="protein sequence ID" value="EKC24429.1"/>
    <property type="molecule type" value="Genomic_DNA"/>
</dbReference>
<name>K1PZC5_MAGGI</name>
<proteinExistence type="predicted"/>
<evidence type="ECO:0000313" key="1">
    <source>
        <dbReference type="EMBL" id="EKC24429.1"/>
    </source>
</evidence>
<dbReference type="InParanoid" id="K1PZC5"/>
<dbReference type="HOGENOM" id="CLU_2199477_0_0_1"/>